<reference evidence="5 6" key="1">
    <citation type="journal article" name="Sci. Rep.">
        <title>Telomere-to-telomere assembled and centromere annotated genomes of the two main subspecies of the button mushroom Agaricus bisporus reveal especially polymorphic chromosome ends.</title>
        <authorList>
            <person name="Sonnenberg A.S.M."/>
            <person name="Sedaghat-Telgerd N."/>
            <person name="Lavrijssen B."/>
            <person name="Ohm R.A."/>
            <person name="Hendrickx P.M."/>
            <person name="Scholtmeijer K."/>
            <person name="Baars J.J.P."/>
            <person name="van Peer A."/>
        </authorList>
    </citation>
    <scope>NUCLEOTIDE SEQUENCE [LARGE SCALE GENOMIC DNA]</scope>
    <source>
        <strain evidence="5 6">H119_p4</strain>
    </source>
</reference>
<dbReference type="EMBL" id="JABXXO010000004">
    <property type="protein sequence ID" value="KAF7778810.1"/>
    <property type="molecule type" value="Genomic_DNA"/>
</dbReference>
<feature type="domain" description="Phosphatidylinositol N-acetylglucosaminyltransferase subunit H conserved" evidence="4">
    <location>
        <begin position="90"/>
        <end position="160"/>
    </location>
</feature>
<comment type="pathway">
    <text evidence="1">Glycolipid biosynthesis; glycosylphosphatidylinositol-anchor biosynthesis.</text>
</comment>
<dbReference type="GO" id="GO:0006506">
    <property type="term" value="P:GPI anchor biosynthetic process"/>
    <property type="evidence" value="ECO:0007669"/>
    <property type="project" value="UniProtKB-UniPathway"/>
</dbReference>
<name>A0A8H7F6P4_AGABI</name>
<evidence type="ECO:0000256" key="1">
    <source>
        <dbReference type="ARBA" id="ARBA00004687"/>
    </source>
</evidence>
<keyword evidence="3" id="KW-0812">Transmembrane</keyword>
<evidence type="ECO:0000313" key="5">
    <source>
        <dbReference type="EMBL" id="KAF7778810.1"/>
    </source>
</evidence>
<evidence type="ECO:0000313" key="6">
    <source>
        <dbReference type="Proteomes" id="UP000629468"/>
    </source>
</evidence>
<dbReference type="InterPro" id="IPR019328">
    <property type="entry name" value="PIGH-H_dom"/>
</dbReference>
<evidence type="ECO:0000259" key="4">
    <source>
        <dbReference type="Pfam" id="PF10181"/>
    </source>
</evidence>
<comment type="caution">
    <text evidence="5">The sequence shown here is derived from an EMBL/GenBank/DDBJ whole genome shotgun (WGS) entry which is preliminary data.</text>
</comment>
<dbReference type="AlphaFoldDB" id="A0A8H7F6P4"/>
<sequence length="187" mass="21617">MRETHPLPDHPEFSVRDYPGYREYRVENFYVARNGSGRIIQKATGLSWCCALFPVLFSLTRAFGFWWLAFSIFAATLWLYMKCTQVVAETVLVIPPHGIQLETHRGLPRWPLAISRRFISLTNLRDVIINEALYGWSVRYYLAAVKEHPSTGFSLDVIFESILPRMPILSEVYHGIHEMLMNGHEDG</sequence>
<evidence type="ECO:0000256" key="2">
    <source>
        <dbReference type="ARBA" id="ARBA00009610"/>
    </source>
</evidence>
<comment type="similarity">
    <text evidence="2">Belongs to the PIGH family.</text>
</comment>
<dbReference type="GO" id="GO:0000506">
    <property type="term" value="C:glycosylphosphatidylinositol-N-acetylglucosaminyltransferase (GPI-GnT) complex"/>
    <property type="evidence" value="ECO:0007669"/>
    <property type="project" value="InterPro"/>
</dbReference>
<dbReference type="PANTHER" id="PTHR15231:SF1">
    <property type="entry name" value="PHOSPHATIDYLINOSITOL N-ACETYLGLUCOSAMINYLTRANSFERASE SUBUNIT H"/>
    <property type="match status" value="1"/>
</dbReference>
<keyword evidence="3" id="KW-1133">Transmembrane helix</keyword>
<dbReference type="UniPathway" id="UPA00196"/>
<evidence type="ECO:0000256" key="3">
    <source>
        <dbReference type="SAM" id="Phobius"/>
    </source>
</evidence>
<keyword evidence="3" id="KW-0472">Membrane</keyword>
<dbReference type="Proteomes" id="UP000629468">
    <property type="component" value="Unassembled WGS sequence"/>
</dbReference>
<dbReference type="Pfam" id="PF10181">
    <property type="entry name" value="PIG-H"/>
    <property type="match status" value="1"/>
</dbReference>
<organism evidence="5 6">
    <name type="scientific">Agaricus bisporus var. burnettii</name>
    <dbReference type="NCBI Taxonomy" id="192524"/>
    <lineage>
        <taxon>Eukaryota</taxon>
        <taxon>Fungi</taxon>
        <taxon>Dikarya</taxon>
        <taxon>Basidiomycota</taxon>
        <taxon>Agaricomycotina</taxon>
        <taxon>Agaricomycetes</taxon>
        <taxon>Agaricomycetidae</taxon>
        <taxon>Agaricales</taxon>
        <taxon>Agaricineae</taxon>
        <taxon>Agaricaceae</taxon>
        <taxon>Agaricus</taxon>
    </lineage>
</organism>
<protein>
    <recommendedName>
        <fullName evidence="4">Phosphatidylinositol N-acetylglucosaminyltransferase subunit H conserved domain-containing protein</fullName>
    </recommendedName>
</protein>
<gene>
    <name evidence="5" type="ORF">Agabi119p4_3155</name>
</gene>
<dbReference type="InterPro" id="IPR044215">
    <property type="entry name" value="PIG-H"/>
</dbReference>
<proteinExistence type="inferred from homology"/>
<accession>A0A8H7F6P4</accession>
<dbReference type="PANTHER" id="PTHR15231">
    <property type="entry name" value="PHOSPHATIDYLINOSITOL N-ACETYLGLUCOSAMINYLTRANSFERASE SUBUNIT H"/>
    <property type="match status" value="1"/>
</dbReference>
<feature type="transmembrane region" description="Helical" evidence="3">
    <location>
        <begin position="63"/>
        <end position="81"/>
    </location>
</feature>